<name>A0ABZ1RFJ5_9ACTN</name>
<dbReference type="PANTHER" id="PTHR11102:SF160">
    <property type="entry name" value="ERAD-ASSOCIATED E3 UBIQUITIN-PROTEIN LIGASE COMPONENT HRD3"/>
    <property type="match status" value="1"/>
</dbReference>
<dbReference type="SUPFAM" id="SSF81901">
    <property type="entry name" value="HCP-like"/>
    <property type="match status" value="1"/>
</dbReference>
<organism evidence="2 3">
    <name type="scientific">Streptomyces goshikiensis</name>
    <dbReference type="NCBI Taxonomy" id="1942"/>
    <lineage>
        <taxon>Bacteria</taxon>
        <taxon>Bacillati</taxon>
        <taxon>Actinomycetota</taxon>
        <taxon>Actinomycetes</taxon>
        <taxon>Kitasatosporales</taxon>
        <taxon>Streptomycetaceae</taxon>
        <taxon>Streptomyces</taxon>
    </lineage>
</organism>
<dbReference type="SMART" id="SM00671">
    <property type="entry name" value="SEL1"/>
    <property type="match status" value="2"/>
</dbReference>
<dbReference type="InterPro" id="IPR050767">
    <property type="entry name" value="Sel1_AlgK"/>
</dbReference>
<sequence length="238" mass="26189">MRWNGVDFTVDGREPTTAEEFHRIGLHCWQDPRHREAAAFFLEPAARAGHAEAAELLGHVLFSRGEYAAAAPWLRGSAGTSRRAAHYLGRLSYDGCPPAGITASYADAAHWYREAARLGEPEAMLALGEMYLERLLPLTGAPVAHALELFAAAAALGHPYAQFRSAELYRTDFAAPDPAARCYELCLANPATAAHPLGSLMTQQSRWHLSHIRAAGDAERSGRERDRLHPRPPDEPRY</sequence>
<keyword evidence="3" id="KW-1185">Reference proteome</keyword>
<dbReference type="Gene3D" id="1.25.40.10">
    <property type="entry name" value="Tetratricopeptide repeat domain"/>
    <property type="match status" value="1"/>
</dbReference>
<dbReference type="InterPro" id="IPR006597">
    <property type="entry name" value="Sel1-like"/>
</dbReference>
<accession>A0ABZ1RFJ5</accession>
<evidence type="ECO:0008006" key="4">
    <source>
        <dbReference type="Google" id="ProtNLM"/>
    </source>
</evidence>
<dbReference type="EMBL" id="CP108057">
    <property type="protein sequence ID" value="WUO45285.1"/>
    <property type="molecule type" value="Genomic_DNA"/>
</dbReference>
<dbReference type="Proteomes" id="UP001432075">
    <property type="component" value="Chromosome"/>
</dbReference>
<gene>
    <name evidence="2" type="ORF">OHU17_05290</name>
</gene>
<protein>
    <recommendedName>
        <fullName evidence="4">Sel1 repeat family protein</fullName>
    </recommendedName>
</protein>
<dbReference type="InterPro" id="IPR011990">
    <property type="entry name" value="TPR-like_helical_dom_sf"/>
</dbReference>
<evidence type="ECO:0000313" key="3">
    <source>
        <dbReference type="Proteomes" id="UP001432075"/>
    </source>
</evidence>
<reference evidence="2" key="1">
    <citation type="submission" date="2022-10" db="EMBL/GenBank/DDBJ databases">
        <title>The complete genomes of actinobacterial strains from the NBC collection.</title>
        <authorList>
            <person name="Joergensen T.S."/>
            <person name="Alvarez Arevalo M."/>
            <person name="Sterndorff E.B."/>
            <person name="Faurdal D."/>
            <person name="Vuksanovic O."/>
            <person name="Mourched A.-S."/>
            <person name="Charusanti P."/>
            <person name="Shaw S."/>
            <person name="Blin K."/>
            <person name="Weber T."/>
        </authorList>
    </citation>
    <scope>NUCLEOTIDE SEQUENCE</scope>
    <source>
        <strain evidence="2">NBC_00283</strain>
    </source>
</reference>
<evidence type="ECO:0000313" key="2">
    <source>
        <dbReference type="EMBL" id="WUO45285.1"/>
    </source>
</evidence>
<feature type="region of interest" description="Disordered" evidence="1">
    <location>
        <begin position="215"/>
        <end position="238"/>
    </location>
</feature>
<dbReference type="RefSeq" id="WP_328775354.1">
    <property type="nucleotide sequence ID" value="NZ_CP108057.1"/>
</dbReference>
<evidence type="ECO:0000256" key="1">
    <source>
        <dbReference type="SAM" id="MobiDB-lite"/>
    </source>
</evidence>
<proteinExistence type="predicted"/>
<dbReference type="PANTHER" id="PTHR11102">
    <property type="entry name" value="SEL-1-LIKE PROTEIN"/>
    <property type="match status" value="1"/>
</dbReference>